<keyword evidence="1" id="KW-0812">Transmembrane</keyword>
<keyword evidence="1" id="KW-0472">Membrane</keyword>
<gene>
    <name evidence="2" type="ORF">MSj_04227</name>
</gene>
<keyword evidence="1" id="KW-1133">Transmembrane helix</keyword>
<comment type="caution">
    <text evidence="2">The sequence shown here is derived from an EMBL/GenBank/DDBJ whole genome shotgun (WGS) entry which is preliminary data.</text>
</comment>
<evidence type="ECO:0000313" key="3">
    <source>
        <dbReference type="Proteomes" id="UP000248272"/>
    </source>
</evidence>
<accession>A0A2Z6UTB3</accession>
<dbReference type="Proteomes" id="UP000248272">
    <property type="component" value="Unassembled WGS sequence"/>
</dbReference>
<name>A0A2Z6UTB3_MICAE</name>
<feature type="transmembrane region" description="Helical" evidence="1">
    <location>
        <begin position="24"/>
        <end position="45"/>
    </location>
</feature>
<proteinExistence type="predicted"/>
<dbReference type="EMBL" id="BDSG01000268">
    <property type="protein sequence ID" value="GBL12707.1"/>
    <property type="molecule type" value="Genomic_DNA"/>
</dbReference>
<sequence length="75" mass="8589">MYVAMDWFAFASIATFNEFTKGSFLWGIFIAVIALFLALVLYFIFYEIILDLQKILGTSFSKTNLLDAQFSQSIL</sequence>
<organism evidence="2 3">
    <name type="scientific">Microcystis aeruginosa Sj</name>
    <dbReference type="NCBI Taxonomy" id="1979544"/>
    <lineage>
        <taxon>Bacteria</taxon>
        <taxon>Bacillati</taxon>
        <taxon>Cyanobacteriota</taxon>
        <taxon>Cyanophyceae</taxon>
        <taxon>Oscillatoriophycideae</taxon>
        <taxon>Chroococcales</taxon>
        <taxon>Microcystaceae</taxon>
        <taxon>Microcystis</taxon>
    </lineage>
</organism>
<reference evidence="2 3" key="1">
    <citation type="journal article" date="2018" name="Front. Microbiol.">
        <title>Adaptation of the Freshwater Bloom-Forming Cyanobacterium Microcystis aeruginosa to Brackish Water Is Driven by Recent Horizontal Transfer of Sucrose Genes.</title>
        <authorList>
            <person name="Tanabe Y."/>
            <person name="Hodoki Y."/>
            <person name="Sano T."/>
            <person name="Tada K."/>
            <person name="Watanabe M.M."/>
        </authorList>
    </citation>
    <scope>NUCLEOTIDE SEQUENCE [LARGE SCALE GENOMIC DNA]</scope>
    <source>
        <strain evidence="2 3">Sj</strain>
    </source>
</reference>
<evidence type="ECO:0000313" key="2">
    <source>
        <dbReference type="EMBL" id="GBL12707.1"/>
    </source>
</evidence>
<dbReference type="AlphaFoldDB" id="A0A2Z6UTB3"/>
<protein>
    <submittedName>
        <fullName evidence="2">Uncharacterized protein</fullName>
    </submittedName>
</protein>
<evidence type="ECO:0000256" key="1">
    <source>
        <dbReference type="SAM" id="Phobius"/>
    </source>
</evidence>